<evidence type="ECO:0000313" key="3">
    <source>
        <dbReference type="Proteomes" id="UP000799437"/>
    </source>
</evidence>
<dbReference type="GeneID" id="54489423"/>
<sequence>MNDELPSYDHAVSRDHWNLVARYIRSRDLCAAVLVCKEWYRILQPHLWGSPASHFGIANDAAYIALTRFKRTLSWASLSTRLLTHTLRLPPAHAEMYGGPHSDWLRDVLERLPRLQALIVRAVPFFDHSALHTVRVPSSKIQGFFRNVPPSYSLRLLDASATPNATSSGLATLLRHLKGLVYLDLSRTLAAKDVTVFESLRELSSLRILKLRQLGLRDEDISTIAQAVRTRVASLDLRENRITDIGVGTLIQHCIPPGRHSSEPHLYLSTSHAQNPWRGKASLDTEVARTLTTRTVGPLAIEEDQNSGISEVYMSNNPITPDSVTALLEQDLRVLDVGSVNTRNNLPSTITRPSPDDPTNHTPPASHPITHALSPTTPSRLRSLRIHHTLITTNTNNRTSLHPSHLPHLPHLHTLTLTNIPPTSPDSSISTTLIRLIESCAAKLQKAQLEATSTYTLPPGRNRALAEAEYAASQFALEHIVLELADEDEDGDEDGVKARGQNAADPRSDADDTWTQNKQHGMSSATQDPDSDALWRAAANDFSFFGADDTAAPPPLASRQRIKHPLLSSSPEHATIDTVAVLSAFRRERRAVFVDAEAEARRKGGVVGYVCGYWPGEIRVVRGVGSAGGGQRGGGYGGGW</sequence>
<dbReference type="SUPFAM" id="SSF52047">
    <property type="entry name" value="RNI-like"/>
    <property type="match status" value="1"/>
</dbReference>
<dbReference type="InterPro" id="IPR032675">
    <property type="entry name" value="LRR_dom_sf"/>
</dbReference>
<feature type="region of interest" description="Disordered" evidence="1">
    <location>
        <begin position="344"/>
        <end position="377"/>
    </location>
</feature>
<name>A0A6A6W5E7_9PEZI</name>
<dbReference type="Proteomes" id="UP000799437">
    <property type="component" value="Unassembled WGS sequence"/>
</dbReference>
<protein>
    <recommendedName>
        <fullName evidence="4">RNI-like protein</fullName>
    </recommendedName>
</protein>
<evidence type="ECO:0000256" key="1">
    <source>
        <dbReference type="SAM" id="MobiDB-lite"/>
    </source>
</evidence>
<dbReference type="RefSeq" id="XP_033598732.1">
    <property type="nucleotide sequence ID" value="XM_033748369.1"/>
</dbReference>
<dbReference type="AlphaFoldDB" id="A0A6A6W5E7"/>
<evidence type="ECO:0000313" key="2">
    <source>
        <dbReference type="EMBL" id="KAF2756281.1"/>
    </source>
</evidence>
<proteinExistence type="predicted"/>
<dbReference type="OrthoDB" id="408631at2759"/>
<gene>
    <name evidence="2" type="ORF">EJ05DRAFT_512806</name>
</gene>
<feature type="compositionally biased region" description="Polar residues" evidence="1">
    <location>
        <begin position="513"/>
        <end position="528"/>
    </location>
</feature>
<reference evidence="2" key="1">
    <citation type="journal article" date="2020" name="Stud. Mycol.">
        <title>101 Dothideomycetes genomes: a test case for predicting lifestyles and emergence of pathogens.</title>
        <authorList>
            <person name="Haridas S."/>
            <person name="Albert R."/>
            <person name="Binder M."/>
            <person name="Bloem J."/>
            <person name="Labutti K."/>
            <person name="Salamov A."/>
            <person name="Andreopoulos B."/>
            <person name="Baker S."/>
            <person name="Barry K."/>
            <person name="Bills G."/>
            <person name="Bluhm B."/>
            <person name="Cannon C."/>
            <person name="Castanera R."/>
            <person name="Culley D."/>
            <person name="Daum C."/>
            <person name="Ezra D."/>
            <person name="Gonzalez J."/>
            <person name="Henrissat B."/>
            <person name="Kuo A."/>
            <person name="Liang C."/>
            <person name="Lipzen A."/>
            <person name="Lutzoni F."/>
            <person name="Magnuson J."/>
            <person name="Mondo S."/>
            <person name="Nolan M."/>
            <person name="Ohm R."/>
            <person name="Pangilinan J."/>
            <person name="Park H.-J."/>
            <person name="Ramirez L."/>
            <person name="Alfaro M."/>
            <person name="Sun H."/>
            <person name="Tritt A."/>
            <person name="Yoshinaga Y."/>
            <person name="Zwiers L.-H."/>
            <person name="Turgeon B."/>
            <person name="Goodwin S."/>
            <person name="Spatafora J."/>
            <person name="Crous P."/>
            <person name="Grigoriev I."/>
        </authorList>
    </citation>
    <scope>NUCLEOTIDE SEQUENCE</scope>
    <source>
        <strain evidence="2">CBS 121739</strain>
    </source>
</reference>
<evidence type="ECO:0008006" key="4">
    <source>
        <dbReference type="Google" id="ProtNLM"/>
    </source>
</evidence>
<dbReference type="Gene3D" id="3.80.10.10">
    <property type="entry name" value="Ribonuclease Inhibitor"/>
    <property type="match status" value="1"/>
</dbReference>
<dbReference type="EMBL" id="ML996576">
    <property type="protein sequence ID" value="KAF2756281.1"/>
    <property type="molecule type" value="Genomic_DNA"/>
</dbReference>
<accession>A0A6A6W5E7</accession>
<feature type="region of interest" description="Disordered" evidence="1">
    <location>
        <begin position="488"/>
        <end position="530"/>
    </location>
</feature>
<keyword evidence="3" id="KW-1185">Reference proteome</keyword>
<organism evidence="2 3">
    <name type="scientific">Pseudovirgaria hyperparasitica</name>
    <dbReference type="NCBI Taxonomy" id="470096"/>
    <lineage>
        <taxon>Eukaryota</taxon>
        <taxon>Fungi</taxon>
        <taxon>Dikarya</taxon>
        <taxon>Ascomycota</taxon>
        <taxon>Pezizomycotina</taxon>
        <taxon>Dothideomycetes</taxon>
        <taxon>Dothideomycetes incertae sedis</taxon>
        <taxon>Acrospermales</taxon>
        <taxon>Acrospermaceae</taxon>
        <taxon>Pseudovirgaria</taxon>
    </lineage>
</organism>